<dbReference type="InterPro" id="IPR050903">
    <property type="entry name" value="Bact_Chemotaxis_MeTrfase"/>
</dbReference>
<dbReference type="AlphaFoldDB" id="A0A974Y3S5"/>
<dbReference type="PROSITE" id="PS50123">
    <property type="entry name" value="CHER"/>
    <property type="match status" value="1"/>
</dbReference>
<dbReference type="KEGG" id="aaut:ACETAC_05565"/>
<reference evidence="7" key="1">
    <citation type="submission" date="2020-08" db="EMBL/GenBank/DDBJ databases">
        <title>Genomic insights into the carbon and energy metabolism of the first obligate autotrophic acetogenic bacterium Aceticella autotrophica gen. nov., sp. nov.</title>
        <authorList>
            <person name="Toshchakov S.V."/>
            <person name="Elcheninov A.G."/>
            <person name="Kublanov I.V."/>
            <person name="Frolov E.N."/>
            <person name="Lebedinsky A.V."/>
        </authorList>
    </citation>
    <scope>NUCLEOTIDE SEQUENCE</scope>
    <source>
        <strain evidence="7">3443-3Ac</strain>
    </source>
</reference>
<dbReference type="InterPro" id="IPR022642">
    <property type="entry name" value="CheR_C"/>
</dbReference>
<keyword evidence="8" id="KW-1185">Reference proteome</keyword>
<dbReference type="PANTHER" id="PTHR24422">
    <property type="entry name" value="CHEMOTAXIS PROTEIN METHYLTRANSFERASE"/>
    <property type="match status" value="1"/>
</dbReference>
<evidence type="ECO:0000313" key="7">
    <source>
        <dbReference type="EMBL" id="QSZ26410.1"/>
    </source>
</evidence>
<evidence type="ECO:0000256" key="4">
    <source>
        <dbReference type="ARBA" id="ARBA00022679"/>
    </source>
</evidence>
<accession>A0A974Y3S5</accession>
<dbReference type="Gene3D" id="1.10.155.10">
    <property type="entry name" value="Chemotaxis receptor methyltransferase CheR, N-terminal domain"/>
    <property type="match status" value="1"/>
</dbReference>
<dbReference type="SUPFAM" id="SSF47757">
    <property type="entry name" value="Chemotaxis receptor methyltransferase CheR, N-terminal domain"/>
    <property type="match status" value="1"/>
</dbReference>
<protein>
    <recommendedName>
        <fullName evidence="2">protein-glutamate O-methyltransferase</fullName>
        <ecNumber evidence="2">2.1.1.80</ecNumber>
    </recommendedName>
</protein>
<evidence type="ECO:0000313" key="8">
    <source>
        <dbReference type="Proteomes" id="UP000671913"/>
    </source>
</evidence>
<proteinExistence type="predicted"/>
<comment type="catalytic activity">
    <reaction evidence="1">
        <text>L-glutamyl-[protein] + S-adenosyl-L-methionine = [protein]-L-glutamate 5-O-methyl ester + S-adenosyl-L-homocysteine</text>
        <dbReference type="Rhea" id="RHEA:24452"/>
        <dbReference type="Rhea" id="RHEA-COMP:10208"/>
        <dbReference type="Rhea" id="RHEA-COMP:10311"/>
        <dbReference type="ChEBI" id="CHEBI:29973"/>
        <dbReference type="ChEBI" id="CHEBI:57856"/>
        <dbReference type="ChEBI" id="CHEBI:59789"/>
        <dbReference type="ChEBI" id="CHEBI:82795"/>
        <dbReference type="EC" id="2.1.1.80"/>
    </reaction>
</comment>
<dbReference type="SMART" id="SM00138">
    <property type="entry name" value="MeTrc"/>
    <property type="match status" value="1"/>
</dbReference>
<name>A0A974Y3S5_9THEO</name>
<dbReference type="EMBL" id="CP060096">
    <property type="protein sequence ID" value="QSZ26410.1"/>
    <property type="molecule type" value="Genomic_DNA"/>
</dbReference>
<keyword evidence="5" id="KW-0949">S-adenosyl-L-methionine</keyword>
<evidence type="ECO:0000256" key="1">
    <source>
        <dbReference type="ARBA" id="ARBA00001541"/>
    </source>
</evidence>
<dbReference type="InterPro" id="IPR029063">
    <property type="entry name" value="SAM-dependent_MTases_sf"/>
</dbReference>
<dbReference type="Gene3D" id="3.40.50.150">
    <property type="entry name" value="Vaccinia Virus protein VP39"/>
    <property type="match status" value="1"/>
</dbReference>
<dbReference type="PANTHER" id="PTHR24422:SF19">
    <property type="entry name" value="CHEMOTAXIS PROTEIN METHYLTRANSFERASE"/>
    <property type="match status" value="1"/>
</dbReference>
<organism evidence="7 8">
    <name type="scientific">Aceticella autotrophica</name>
    <dbReference type="NCBI Taxonomy" id="2755338"/>
    <lineage>
        <taxon>Bacteria</taxon>
        <taxon>Bacillati</taxon>
        <taxon>Bacillota</taxon>
        <taxon>Clostridia</taxon>
        <taxon>Thermoanaerobacterales</taxon>
        <taxon>Thermoanaerobacteraceae</taxon>
        <taxon>Aceticella</taxon>
    </lineage>
</organism>
<keyword evidence="4" id="KW-0808">Transferase</keyword>
<dbReference type="InterPro" id="IPR022641">
    <property type="entry name" value="CheR_N"/>
</dbReference>
<dbReference type="RefSeq" id="WP_284679075.1">
    <property type="nucleotide sequence ID" value="NZ_CP060096.1"/>
</dbReference>
<dbReference type="EC" id="2.1.1.80" evidence="2"/>
<gene>
    <name evidence="7" type="ORF">ACETAC_05565</name>
</gene>
<evidence type="ECO:0000256" key="5">
    <source>
        <dbReference type="ARBA" id="ARBA00022691"/>
    </source>
</evidence>
<sequence length="258" mass="30455">MLTYEDFVLKICQLTGIDLSLYKEKQMKRRINSLILNSNYKNYDDYYKALTTNKNLYNEFINYITINVTEFFRNLDQWIVLENEILPYLIKKNLKIWSAACSTGEEPYTLAMILSKHINLEDVNIIATDIDENALAKAQKGIYTDKSLEKVPAEYIKKFFTKVNNTSYIISETLRKNIIFKKHNLLTDKYPENVNLVICRNVLIYFNDKAKNDTYKKIYDCLSNDGIFFVGGTEQIILPYRYNFEPIKTFFYKKISNN</sequence>
<dbReference type="Pfam" id="PF01739">
    <property type="entry name" value="CheR"/>
    <property type="match status" value="1"/>
</dbReference>
<feature type="domain" description="CheR-type methyltransferase" evidence="6">
    <location>
        <begin position="1"/>
        <end position="257"/>
    </location>
</feature>
<dbReference type="PRINTS" id="PR00996">
    <property type="entry name" value="CHERMTFRASE"/>
</dbReference>
<evidence type="ECO:0000259" key="6">
    <source>
        <dbReference type="PROSITE" id="PS50123"/>
    </source>
</evidence>
<dbReference type="InterPro" id="IPR036804">
    <property type="entry name" value="CheR_N_sf"/>
</dbReference>
<dbReference type="SUPFAM" id="SSF53335">
    <property type="entry name" value="S-adenosyl-L-methionine-dependent methyltransferases"/>
    <property type="match status" value="1"/>
</dbReference>
<keyword evidence="3" id="KW-0489">Methyltransferase</keyword>
<dbReference type="GO" id="GO:0008983">
    <property type="term" value="F:protein-glutamate O-methyltransferase activity"/>
    <property type="evidence" value="ECO:0007669"/>
    <property type="project" value="UniProtKB-EC"/>
</dbReference>
<dbReference type="Proteomes" id="UP000671913">
    <property type="component" value="Chromosome"/>
</dbReference>
<dbReference type="InterPro" id="IPR000780">
    <property type="entry name" value="CheR_MeTrfase"/>
</dbReference>
<evidence type="ECO:0000256" key="2">
    <source>
        <dbReference type="ARBA" id="ARBA00012534"/>
    </source>
</evidence>
<evidence type="ECO:0000256" key="3">
    <source>
        <dbReference type="ARBA" id="ARBA00022603"/>
    </source>
</evidence>
<dbReference type="Pfam" id="PF03705">
    <property type="entry name" value="CheR_N"/>
    <property type="match status" value="1"/>
</dbReference>
<dbReference type="GO" id="GO:0032259">
    <property type="term" value="P:methylation"/>
    <property type="evidence" value="ECO:0007669"/>
    <property type="project" value="UniProtKB-KW"/>
</dbReference>